<keyword evidence="4" id="KW-0597">Phosphoprotein</keyword>
<dbReference type="Gene3D" id="1.10.287.130">
    <property type="match status" value="1"/>
</dbReference>
<evidence type="ECO:0000256" key="9">
    <source>
        <dbReference type="ARBA" id="ARBA00023012"/>
    </source>
</evidence>
<evidence type="ECO:0000256" key="11">
    <source>
        <dbReference type="SAM" id="MobiDB-lite"/>
    </source>
</evidence>
<dbReference type="CDD" id="cd06225">
    <property type="entry name" value="HAMP"/>
    <property type="match status" value="1"/>
</dbReference>
<dbReference type="GO" id="GO:0005524">
    <property type="term" value="F:ATP binding"/>
    <property type="evidence" value="ECO:0007669"/>
    <property type="project" value="UniProtKB-KW"/>
</dbReference>
<dbReference type="PROSITE" id="PS50109">
    <property type="entry name" value="HIS_KIN"/>
    <property type="match status" value="1"/>
</dbReference>
<evidence type="ECO:0000256" key="8">
    <source>
        <dbReference type="ARBA" id="ARBA00022989"/>
    </source>
</evidence>
<evidence type="ECO:0000256" key="6">
    <source>
        <dbReference type="ARBA" id="ARBA00022692"/>
    </source>
</evidence>
<dbReference type="SMART" id="SM00304">
    <property type="entry name" value="HAMP"/>
    <property type="match status" value="1"/>
</dbReference>
<dbReference type="SUPFAM" id="SSF158472">
    <property type="entry name" value="HAMP domain-like"/>
    <property type="match status" value="1"/>
</dbReference>
<keyword evidence="5" id="KW-0808">Transferase</keyword>
<dbReference type="RefSeq" id="WP_386823838.1">
    <property type="nucleotide sequence ID" value="NZ_JBHTIF010000001.1"/>
</dbReference>
<evidence type="ECO:0000259" key="13">
    <source>
        <dbReference type="PROSITE" id="PS50109"/>
    </source>
</evidence>
<dbReference type="InterPro" id="IPR036097">
    <property type="entry name" value="HisK_dim/P_sf"/>
</dbReference>
<evidence type="ECO:0000313" key="16">
    <source>
        <dbReference type="Proteomes" id="UP001597110"/>
    </source>
</evidence>
<evidence type="ECO:0000256" key="5">
    <source>
        <dbReference type="ARBA" id="ARBA00022679"/>
    </source>
</evidence>
<dbReference type="InterPro" id="IPR003660">
    <property type="entry name" value="HAMP_dom"/>
</dbReference>
<evidence type="ECO:0000256" key="1">
    <source>
        <dbReference type="ARBA" id="ARBA00000085"/>
    </source>
</evidence>
<organism evidence="15 16">
    <name type="scientific">Lysobacter brunescens</name>
    <dbReference type="NCBI Taxonomy" id="262323"/>
    <lineage>
        <taxon>Bacteria</taxon>
        <taxon>Pseudomonadati</taxon>
        <taxon>Pseudomonadota</taxon>
        <taxon>Gammaproteobacteria</taxon>
        <taxon>Lysobacterales</taxon>
        <taxon>Lysobacteraceae</taxon>
        <taxon>Lysobacter</taxon>
    </lineage>
</organism>
<dbReference type="Gene3D" id="3.30.565.10">
    <property type="entry name" value="Histidine kinase-like ATPase, C-terminal domain"/>
    <property type="match status" value="1"/>
</dbReference>
<dbReference type="PRINTS" id="PR00344">
    <property type="entry name" value="BCTRLSENSOR"/>
</dbReference>
<keyword evidence="6 12" id="KW-0812">Transmembrane</keyword>
<dbReference type="SUPFAM" id="SSF55874">
    <property type="entry name" value="ATPase domain of HSP90 chaperone/DNA topoisomerase II/histidine kinase"/>
    <property type="match status" value="1"/>
</dbReference>
<keyword evidence="16" id="KW-1185">Reference proteome</keyword>
<comment type="subcellular location">
    <subcellularLocation>
        <location evidence="2">Membrane</location>
    </subcellularLocation>
</comment>
<feature type="domain" description="Histidine kinase" evidence="13">
    <location>
        <begin position="281"/>
        <end position="496"/>
    </location>
</feature>
<gene>
    <name evidence="15" type="ORF">ACFQ0E_11695</name>
</gene>
<evidence type="ECO:0000256" key="7">
    <source>
        <dbReference type="ARBA" id="ARBA00022777"/>
    </source>
</evidence>
<keyword evidence="10 12" id="KW-0472">Membrane</keyword>
<evidence type="ECO:0000256" key="12">
    <source>
        <dbReference type="SAM" id="Phobius"/>
    </source>
</evidence>
<evidence type="ECO:0000256" key="10">
    <source>
        <dbReference type="ARBA" id="ARBA00023136"/>
    </source>
</evidence>
<dbReference type="PANTHER" id="PTHR45436">
    <property type="entry name" value="SENSOR HISTIDINE KINASE YKOH"/>
    <property type="match status" value="1"/>
</dbReference>
<evidence type="ECO:0000256" key="4">
    <source>
        <dbReference type="ARBA" id="ARBA00022553"/>
    </source>
</evidence>
<dbReference type="CDD" id="cd00082">
    <property type="entry name" value="HisKA"/>
    <property type="match status" value="1"/>
</dbReference>
<keyword evidence="9" id="KW-0902">Two-component regulatory system</keyword>
<dbReference type="Pfam" id="PF02518">
    <property type="entry name" value="HATPase_c"/>
    <property type="match status" value="1"/>
</dbReference>
<reference evidence="16" key="1">
    <citation type="journal article" date="2019" name="Int. J. Syst. Evol. Microbiol.">
        <title>The Global Catalogue of Microorganisms (GCM) 10K type strain sequencing project: providing services to taxonomists for standard genome sequencing and annotation.</title>
        <authorList>
            <consortium name="The Broad Institute Genomics Platform"/>
            <consortium name="The Broad Institute Genome Sequencing Center for Infectious Disease"/>
            <person name="Wu L."/>
            <person name="Ma J."/>
        </authorList>
    </citation>
    <scope>NUCLEOTIDE SEQUENCE [LARGE SCALE GENOMIC DNA]</scope>
    <source>
        <strain evidence="16">CCUG 55585</strain>
    </source>
</reference>
<dbReference type="InterPro" id="IPR005467">
    <property type="entry name" value="His_kinase_dom"/>
</dbReference>
<dbReference type="SMART" id="SM00387">
    <property type="entry name" value="HATPase_c"/>
    <property type="match status" value="1"/>
</dbReference>
<evidence type="ECO:0000259" key="14">
    <source>
        <dbReference type="PROSITE" id="PS50885"/>
    </source>
</evidence>
<feature type="transmembrane region" description="Helical" evidence="12">
    <location>
        <begin position="6"/>
        <end position="27"/>
    </location>
</feature>
<evidence type="ECO:0000256" key="3">
    <source>
        <dbReference type="ARBA" id="ARBA00012438"/>
    </source>
</evidence>
<dbReference type="InterPro" id="IPR036890">
    <property type="entry name" value="HATPase_C_sf"/>
</dbReference>
<dbReference type="InterPro" id="IPR003594">
    <property type="entry name" value="HATPase_dom"/>
</dbReference>
<comment type="caution">
    <text evidence="15">The sequence shown here is derived from an EMBL/GenBank/DDBJ whole genome shotgun (WGS) entry which is preliminary data.</text>
</comment>
<dbReference type="Pfam" id="PF00672">
    <property type="entry name" value="HAMP"/>
    <property type="match status" value="1"/>
</dbReference>
<dbReference type="PANTHER" id="PTHR45436:SF5">
    <property type="entry name" value="SENSOR HISTIDINE KINASE TRCS"/>
    <property type="match status" value="1"/>
</dbReference>
<dbReference type="SUPFAM" id="SSF47384">
    <property type="entry name" value="Homodimeric domain of signal transducing histidine kinase"/>
    <property type="match status" value="1"/>
</dbReference>
<sequence>MSLRLWHRLLLAFVVLGIAALATFALLQERSFQRGFLDYVNRLEREKIDTGAANVARAFARHGDWGFLIGDTPRLMRLLELGPGDRPGNRPGERPGGPPGEGPPPPRLPRGDVADAPPPFAADGRPPRPPRPGLGVNLRPRLLLLDANGQIVAGNPQVPRTAPAVDVVSDGVVVGRLLVAPLPRLREDIDLEFAREQRRHMLWIAAAVLLVCLPLSWLLSRWLLRPVRALADGTRALAAGDYATRIDIDRDDELGALGRDFNALAAALEKHREARRQWGADIAHELRTPISVLAGEIQALQDGVRQVDAERLASLQAECQRLRALVDDLYQLALSDAGALSYRFEAVDLAQLIREAARTHEGVMRDAGLALIENAVPATATMARGDAARLRQLLDNLLGNALRYTDRPGQVVMALDPVPNGWRVRIDDSAPGVGDDALPHLFERLYRAEPSRSRRHGGAGLGLSICRNIVEAHGGTITAAHSPEGGLRIELVLPDR</sequence>
<dbReference type="InterPro" id="IPR004358">
    <property type="entry name" value="Sig_transdc_His_kin-like_C"/>
</dbReference>
<evidence type="ECO:0000313" key="15">
    <source>
        <dbReference type="EMBL" id="MFD0726256.1"/>
    </source>
</evidence>
<accession>A0ABW2YE33</accession>
<dbReference type="SMART" id="SM00388">
    <property type="entry name" value="HisKA"/>
    <property type="match status" value="1"/>
</dbReference>
<keyword evidence="15" id="KW-0067">ATP-binding</keyword>
<evidence type="ECO:0000256" key="2">
    <source>
        <dbReference type="ARBA" id="ARBA00004370"/>
    </source>
</evidence>
<keyword evidence="15" id="KW-0547">Nucleotide-binding</keyword>
<dbReference type="Proteomes" id="UP001597110">
    <property type="component" value="Unassembled WGS sequence"/>
</dbReference>
<name>A0ABW2YE33_9GAMM</name>
<dbReference type="EC" id="2.7.13.3" evidence="3"/>
<proteinExistence type="predicted"/>
<comment type="catalytic activity">
    <reaction evidence="1">
        <text>ATP + protein L-histidine = ADP + protein N-phospho-L-histidine.</text>
        <dbReference type="EC" id="2.7.13.3"/>
    </reaction>
</comment>
<feature type="domain" description="HAMP" evidence="14">
    <location>
        <begin position="221"/>
        <end position="273"/>
    </location>
</feature>
<protein>
    <recommendedName>
        <fullName evidence="3">histidine kinase</fullName>
        <ecNumber evidence="3">2.7.13.3</ecNumber>
    </recommendedName>
</protein>
<dbReference type="Gene3D" id="6.10.340.10">
    <property type="match status" value="1"/>
</dbReference>
<keyword evidence="8 12" id="KW-1133">Transmembrane helix</keyword>
<dbReference type="InterPro" id="IPR003661">
    <property type="entry name" value="HisK_dim/P_dom"/>
</dbReference>
<keyword evidence="7" id="KW-0418">Kinase</keyword>
<dbReference type="EMBL" id="JBHTIF010000001">
    <property type="protein sequence ID" value="MFD0726256.1"/>
    <property type="molecule type" value="Genomic_DNA"/>
</dbReference>
<feature type="compositionally biased region" description="Pro residues" evidence="11">
    <location>
        <begin position="96"/>
        <end position="108"/>
    </location>
</feature>
<feature type="region of interest" description="Disordered" evidence="11">
    <location>
        <begin position="79"/>
        <end position="133"/>
    </location>
</feature>
<dbReference type="InterPro" id="IPR050428">
    <property type="entry name" value="TCS_sensor_his_kinase"/>
</dbReference>
<dbReference type="Pfam" id="PF00512">
    <property type="entry name" value="HisKA"/>
    <property type="match status" value="1"/>
</dbReference>
<dbReference type="PROSITE" id="PS50885">
    <property type="entry name" value="HAMP"/>
    <property type="match status" value="1"/>
</dbReference>
<feature type="transmembrane region" description="Helical" evidence="12">
    <location>
        <begin position="201"/>
        <end position="219"/>
    </location>
</feature>